<evidence type="ECO:0000259" key="7">
    <source>
        <dbReference type="Pfam" id="PF02465"/>
    </source>
</evidence>
<evidence type="ECO:0000256" key="2">
    <source>
        <dbReference type="ARBA" id="ARBA00009764"/>
    </source>
</evidence>
<protein>
    <recommendedName>
        <fullName evidence="6">Filament cap protein</fullName>
    </recommendedName>
    <alternativeName>
        <fullName evidence="5">Flagellar cap protein</fullName>
    </alternativeName>
</protein>
<evidence type="ECO:0000256" key="3">
    <source>
        <dbReference type="ARBA" id="ARBA00011255"/>
    </source>
</evidence>
<dbReference type="Proteomes" id="UP001056500">
    <property type="component" value="Chromosome"/>
</dbReference>
<evidence type="ECO:0000313" key="8">
    <source>
        <dbReference type="EMBL" id="USG67253.1"/>
    </source>
</evidence>
<gene>
    <name evidence="8" type="ORF">NDK47_08265</name>
</gene>
<evidence type="ECO:0000256" key="1">
    <source>
        <dbReference type="ARBA" id="ARBA00004365"/>
    </source>
</evidence>
<feature type="domain" description="Flagellar hook-associated protein 2 N-terminal" evidence="7">
    <location>
        <begin position="43"/>
        <end position="120"/>
    </location>
</feature>
<keyword evidence="9" id="KW-1185">Reference proteome</keyword>
<dbReference type="EMBL" id="CP098755">
    <property type="protein sequence ID" value="USG67253.1"/>
    <property type="molecule type" value="Genomic_DNA"/>
</dbReference>
<dbReference type="InterPro" id="IPR003481">
    <property type="entry name" value="FliD_N"/>
</dbReference>
<dbReference type="InterPro" id="IPR040026">
    <property type="entry name" value="FliD"/>
</dbReference>
<comment type="subunit">
    <text evidence="3">Homopentamer.</text>
</comment>
<accession>A0ABY4WMB0</accession>
<reference evidence="8" key="1">
    <citation type="submission" date="2022-06" db="EMBL/GenBank/DDBJ databases">
        <title>Genome sequencing of Brevibacillus sp. BB3-R1.</title>
        <authorList>
            <person name="Heo J."/>
            <person name="Lee D."/>
            <person name="Won M."/>
            <person name="Han B.-H."/>
            <person name="Hong S.-B."/>
            <person name="Kwon S.-W."/>
        </authorList>
    </citation>
    <scope>NUCLEOTIDE SEQUENCE</scope>
    <source>
        <strain evidence="8">BB3-R1</strain>
    </source>
</reference>
<evidence type="ECO:0000256" key="4">
    <source>
        <dbReference type="ARBA" id="ARBA00023143"/>
    </source>
</evidence>
<organism evidence="8 9">
    <name type="scientific">Brevibacillus ruminantium</name>
    <dbReference type="NCBI Taxonomy" id="2950604"/>
    <lineage>
        <taxon>Bacteria</taxon>
        <taxon>Bacillati</taxon>
        <taxon>Bacillota</taxon>
        <taxon>Bacilli</taxon>
        <taxon>Bacillales</taxon>
        <taxon>Paenibacillaceae</taxon>
        <taxon>Brevibacillus</taxon>
    </lineage>
</organism>
<comment type="subcellular location">
    <subcellularLocation>
        <location evidence="1">Bacterial flagellum</location>
    </subcellularLocation>
</comment>
<dbReference type="PANTHER" id="PTHR30288:SF0">
    <property type="entry name" value="FLAGELLAR HOOK-ASSOCIATED PROTEIN 2"/>
    <property type="match status" value="1"/>
</dbReference>
<dbReference type="Pfam" id="PF02465">
    <property type="entry name" value="FliD_N"/>
    <property type="match status" value="1"/>
</dbReference>
<dbReference type="PANTHER" id="PTHR30288">
    <property type="entry name" value="FLAGELLAR CAP/ASSEMBLY PROTEIN FLID"/>
    <property type="match status" value="1"/>
</dbReference>
<comment type="similarity">
    <text evidence="2">Belongs to the FliD family.</text>
</comment>
<name>A0ABY4WMB0_9BACL</name>
<evidence type="ECO:0000256" key="5">
    <source>
        <dbReference type="ARBA" id="ARBA00033074"/>
    </source>
</evidence>
<proteinExistence type="inferred from homology"/>
<evidence type="ECO:0000313" key="9">
    <source>
        <dbReference type="Proteomes" id="UP001056500"/>
    </source>
</evidence>
<evidence type="ECO:0000256" key="6">
    <source>
        <dbReference type="ARBA" id="ARBA00033192"/>
    </source>
</evidence>
<dbReference type="RefSeq" id="WP_251874355.1">
    <property type="nucleotide sequence ID" value="NZ_CP098755.1"/>
</dbReference>
<keyword evidence="4" id="KW-0975">Bacterial flagellum</keyword>
<sequence>MRVTAIRQVPYSQRVGTYHFQMIQAKLNGPVQPITGYNLQPFYTRHQQWITDFADSLSNLYRYSAELNQAVKQFDPSRRNSVLYARRAISSNRDRLQAKAGARAKPGQHQIEIIRLAAQQMIEGKWADSGDTSIVPPGLHRFSLFIGEQETPFSVQVSPQDTHEQVLKQLVHLLHQSGRGVSGSLEYQGESSRLVLRSLETGAEHAFFLRDQEGSLVRTLGLDQITRQAENAEYYVDGTWQSSSSNRVELTDKVTATLLQTGRVTLRIEPDHETLLQKVRDVIDRYNRLHAFLRDRPDLFVSHMSGTLERVSQAIHTGLGDFGLYPAADGQLAVDEEVLLHSLERNYPAFEKEISMLPRLLTKETGVWNTTSPSLLTYFSNASAVERPFSSIRLPHLFFRQAIYTGLIVNQLW</sequence>